<organism evidence="1 2">
    <name type="scientific">Phomopsis amygdali</name>
    <name type="common">Fusicoccum amygdali</name>
    <dbReference type="NCBI Taxonomy" id="1214568"/>
    <lineage>
        <taxon>Eukaryota</taxon>
        <taxon>Fungi</taxon>
        <taxon>Dikarya</taxon>
        <taxon>Ascomycota</taxon>
        <taxon>Pezizomycotina</taxon>
        <taxon>Sordariomycetes</taxon>
        <taxon>Sordariomycetidae</taxon>
        <taxon>Diaporthales</taxon>
        <taxon>Diaporthaceae</taxon>
        <taxon>Diaporthe</taxon>
    </lineage>
</organism>
<dbReference type="Proteomes" id="UP001265746">
    <property type="component" value="Unassembled WGS sequence"/>
</dbReference>
<dbReference type="EMBL" id="JAUJFL010000001">
    <property type="protein sequence ID" value="KAK2614919.1"/>
    <property type="molecule type" value="Genomic_DNA"/>
</dbReference>
<dbReference type="AlphaFoldDB" id="A0AAD9SSK4"/>
<evidence type="ECO:0000313" key="2">
    <source>
        <dbReference type="Proteomes" id="UP001265746"/>
    </source>
</evidence>
<sequence>MDYSRDNDSTAGLIRTCTMATTEDDATTIYGNDRQTTNETQRARFKMLEHSDCGGLSSQNRELQTTKTIYESWTLTYHRPEMHVKAEFRCFCVFPIFLKTFSTIRGRVVSIAPKTQFEQEELAEVVSCVQSQYKRRLFSSSNYDKDVEARLRKLDWTVQDELYKLIQDRTGNASNTFRRRDYKLVVLLEVPGGEMTDAGTGTQCNKRWPRMLRKLKGTKAPHVEYRVIFRGTETINNDVGWSDYDRYTQPWKLVDETELANAREKSGYQELLG</sequence>
<protein>
    <submittedName>
        <fullName evidence="1">Uncharacterized protein</fullName>
    </submittedName>
</protein>
<evidence type="ECO:0000313" key="1">
    <source>
        <dbReference type="EMBL" id="KAK2614919.1"/>
    </source>
</evidence>
<keyword evidence="2" id="KW-1185">Reference proteome</keyword>
<gene>
    <name evidence="1" type="ORF">N8I77_001708</name>
</gene>
<comment type="caution">
    <text evidence="1">The sequence shown here is derived from an EMBL/GenBank/DDBJ whole genome shotgun (WGS) entry which is preliminary data.</text>
</comment>
<proteinExistence type="predicted"/>
<name>A0AAD9SSK4_PHOAM</name>
<reference evidence="1" key="1">
    <citation type="submission" date="2023-06" db="EMBL/GenBank/DDBJ databases">
        <authorList>
            <person name="Noh H."/>
        </authorList>
    </citation>
    <scope>NUCLEOTIDE SEQUENCE</scope>
    <source>
        <strain evidence="1">DUCC20226</strain>
    </source>
</reference>
<accession>A0AAD9SSK4</accession>